<dbReference type="PROSITE" id="PS50931">
    <property type="entry name" value="HTH_LYSR"/>
    <property type="match status" value="1"/>
</dbReference>
<evidence type="ECO:0000256" key="3">
    <source>
        <dbReference type="ARBA" id="ARBA00023125"/>
    </source>
</evidence>
<dbReference type="AlphaFoldDB" id="A0A7W7AHV6"/>
<dbReference type="GO" id="GO:0003700">
    <property type="term" value="F:DNA-binding transcription factor activity"/>
    <property type="evidence" value="ECO:0007669"/>
    <property type="project" value="InterPro"/>
</dbReference>
<dbReference type="FunFam" id="1.10.10.10:FF:000001">
    <property type="entry name" value="LysR family transcriptional regulator"/>
    <property type="match status" value="1"/>
</dbReference>
<evidence type="ECO:0000256" key="1">
    <source>
        <dbReference type="ARBA" id="ARBA00009437"/>
    </source>
</evidence>
<dbReference type="CDD" id="cd08422">
    <property type="entry name" value="PBP2_CrgA_like"/>
    <property type="match status" value="1"/>
</dbReference>
<evidence type="ECO:0000256" key="4">
    <source>
        <dbReference type="ARBA" id="ARBA00023163"/>
    </source>
</evidence>
<keyword evidence="4" id="KW-0804">Transcription</keyword>
<dbReference type="Pfam" id="PF00126">
    <property type="entry name" value="HTH_1"/>
    <property type="match status" value="1"/>
</dbReference>
<gene>
    <name evidence="6" type="ORF">GGQ96_001428</name>
</gene>
<sequence>MTARERVVKVDYGEVFAIFAKVGELESISGAARSLGIPKANVSRAVSRLEARYGVHLLDRTKRQFRLTEVGRTFHAHCVTILDELREAEARLAAHRGVPAGTLRVGCSAEVSQALLAPSVAEFLDRYPDIDLRLQVGDRLVPQPDGLDVVIHAGWLADSRLIVRKLSTVSTILAASRAYVEAFGLPTEVGDLAAHRVMGNFYLDPAAIEPGRLPARVPIMELTQGRQRVVVPIWRRFTSNDPLTMLSLVRAGTVIAQIATGRILPELRSGEIVRVLPDWTIHDPVGLYALYGERAAMTPKLQVFVDFISEVIGRYTRA</sequence>
<evidence type="ECO:0000313" key="7">
    <source>
        <dbReference type="Proteomes" id="UP000574769"/>
    </source>
</evidence>
<dbReference type="InterPro" id="IPR000847">
    <property type="entry name" value="LysR_HTH_N"/>
</dbReference>
<evidence type="ECO:0000256" key="2">
    <source>
        <dbReference type="ARBA" id="ARBA00023015"/>
    </source>
</evidence>
<comment type="similarity">
    <text evidence="1">Belongs to the LysR transcriptional regulatory family.</text>
</comment>
<dbReference type="GO" id="GO:0006351">
    <property type="term" value="P:DNA-templated transcription"/>
    <property type="evidence" value="ECO:0007669"/>
    <property type="project" value="TreeGrafter"/>
</dbReference>
<protein>
    <submittedName>
        <fullName evidence="6">DNA-binding transcriptional LysR family regulator</fullName>
    </submittedName>
</protein>
<dbReference type="InterPro" id="IPR036388">
    <property type="entry name" value="WH-like_DNA-bd_sf"/>
</dbReference>
<proteinExistence type="inferred from homology"/>
<keyword evidence="2" id="KW-0805">Transcription regulation</keyword>
<dbReference type="PANTHER" id="PTHR30537">
    <property type="entry name" value="HTH-TYPE TRANSCRIPTIONAL REGULATOR"/>
    <property type="match status" value="1"/>
</dbReference>
<dbReference type="Gene3D" id="3.40.190.290">
    <property type="match status" value="1"/>
</dbReference>
<reference evidence="6 7" key="1">
    <citation type="submission" date="2020-08" db="EMBL/GenBank/DDBJ databases">
        <title>Genomic Encyclopedia of Type Strains, Phase IV (KMG-IV): sequencing the most valuable type-strain genomes for metagenomic binning, comparative biology and taxonomic classification.</title>
        <authorList>
            <person name="Goeker M."/>
        </authorList>
    </citation>
    <scope>NUCLEOTIDE SEQUENCE [LARGE SCALE GENOMIC DNA]</scope>
    <source>
        <strain evidence="6 7">DSM 15867</strain>
    </source>
</reference>
<dbReference type="Proteomes" id="UP000574769">
    <property type="component" value="Unassembled WGS sequence"/>
</dbReference>
<dbReference type="SUPFAM" id="SSF53850">
    <property type="entry name" value="Periplasmic binding protein-like II"/>
    <property type="match status" value="1"/>
</dbReference>
<dbReference type="RefSeq" id="WP_184112978.1">
    <property type="nucleotide sequence ID" value="NZ_JACHNY010000002.1"/>
</dbReference>
<keyword evidence="3 6" id="KW-0238">DNA-binding</keyword>
<accession>A0A7W7AHV6</accession>
<dbReference type="PANTHER" id="PTHR30537:SF72">
    <property type="entry name" value="LYSR FAMILY TRANSCRIPTIONAL REGULATOR"/>
    <property type="match status" value="1"/>
</dbReference>
<evidence type="ECO:0000259" key="5">
    <source>
        <dbReference type="PROSITE" id="PS50931"/>
    </source>
</evidence>
<dbReference type="Gene3D" id="1.10.10.10">
    <property type="entry name" value="Winged helix-like DNA-binding domain superfamily/Winged helix DNA-binding domain"/>
    <property type="match status" value="1"/>
</dbReference>
<dbReference type="InterPro" id="IPR005119">
    <property type="entry name" value="LysR_subst-bd"/>
</dbReference>
<dbReference type="SUPFAM" id="SSF46785">
    <property type="entry name" value="Winged helix' DNA-binding domain"/>
    <property type="match status" value="1"/>
</dbReference>
<keyword evidence="7" id="KW-1185">Reference proteome</keyword>
<dbReference type="EMBL" id="JACHNY010000002">
    <property type="protein sequence ID" value="MBB4617308.1"/>
    <property type="molecule type" value="Genomic_DNA"/>
</dbReference>
<dbReference type="GO" id="GO:0043565">
    <property type="term" value="F:sequence-specific DNA binding"/>
    <property type="evidence" value="ECO:0007669"/>
    <property type="project" value="TreeGrafter"/>
</dbReference>
<comment type="caution">
    <text evidence="6">The sequence shown here is derived from an EMBL/GenBank/DDBJ whole genome shotgun (WGS) entry which is preliminary data.</text>
</comment>
<dbReference type="InterPro" id="IPR036390">
    <property type="entry name" value="WH_DNA-bd_sf"/>
</dbReference>
<evidence type="ECO:0000313" key="6">
    <source>
        <dbReference type="EMBL" id="MBB4617308.1"/>
    </source>
</evidence>
<organism evidence="6 7">
    <name type="scientific">Sphingomonas abaci</name>
    <dbReference type="NCBI Taxonomy" id="237611"/>
    <lineage>
        <taxon>Bacteria</taxon>
        <taxon>Pseudomonadati</taxon>
        <taxon>Pseudomonadota</taxon>
        <taxon>Alphaproteobacteria</taxon>
        <taxon>Sphingomonadales</taxon>
        <taxon>Sphingomonadaceae</taxon>
        <taxon>Sphingomonas</taxon>
    </lineage>
</organism>
<name>A0A7W7AHV6_9SPHN</name>
<dbReference type="InterPro" id="IPR058163">
    <property type="entry name" value="LysR-type_TF_proteobact-type"/>
</dbReference>
<feature type="domain" description="HTH lysR-type" evidence="5">
    <location>
        <begin position="18"/>
        <end position="68"/>
    </location>
</feature>
<dbReference type="Pfam" id="PF03466">
    <property type="entry name" value="LysR_substrate"/>
    <property type="match status" value="1"/>
</dbReference>